<dbReference type="Proteomes" id="UP000245119">
    <property type="component" value="Linkage Group LG5"/>
</dbReference>
<keyword evidence="1" id="KW-0812">Transmembrane</keyword>
<gene>
    <name evidence="2" type="ORF">C0Q70_08724</name>
</gene>
<protein>
    <submittedName>
        <fullName evidence="2">Uncharacterized protein</fullName>
    </submittedName>
</protein>
<accession>A0A2T7P7U6</accession>
<evidence type="ECO:0000313" key="2">
    <source>
        <dbReference type="EMBL" id="PVD29473.1"/>
    </source>
</evidence>
<evidence type="ECO:0000256" key="1">
    <source>
        <dbReference type="SAM" id="Phobius"/>
    </source>
</evidence>
<keyword evidence="3" id="KW-1185">Reference proteome</keyword>
<proteinExistence type="predicted"/>
<comment type="caution">
    <text evidence="2">The sequence shown here is derived from an EMBL/GenBank/DDBJ whole genome shotgun (WGS) entry which is preliminary data.</text>
</comment>
<organism evidence="2 3">
    <name type="scientific">Pomacea canaliculata</name>
    <name type="common">Golden apple snail</name>
    <dbReference type="NCBI Taxonomy" id="400727"/>
    <lineage>
        <taxon>Eukaryota</taxon>
        <taxon>Metazoa</taxon>
        <taxon>Spiralia</taxon>
        <taxon>Lophotrochozoa</taxon>
        <taxon>Mollusca</taxon>
        <taxon>Gastropoda</taxon>
        <taxon>Caenogastropoda</taxon>
        <taxon>Architaenioglossa</taxon>
        <taxon>Ampullarioidea</taxon>
        <taxon>Ampullariidae</taxon>
        <taxon>Pomacea</taxon>
    </lineage>
</organism>
<keyword evidence="1" id="KW-1133">Transmembrane helix</keyword>
<evidence type="ECO:0000313" key="3">
    <source>
        <dbReference type="Proteomes" id="UP000245119"/>
    </source>
</evidence>
<feature type="transmembrane region" description="Helical" evidence="1">
    <location>
        <begin position="36"/>
        <end position="55"/>
    </location>
</feature>
<keyword evidence="1" id="KW-0472">Membrane</keyword>
<sequence>MMKVSVSEKVRERGYIREKEIEDGEKGSRNSPNDPATSWFCLFVLTKGVVALVVIKEHLEDDDEFL</sequence>
<dbReference type="EMBL" id="PZQS01000005">
    <property type="protein sequence ID" value="PVD29473.1"/>
    <property type="molecule type" value="Genomic_DNA"/>
</dbReference>
<reference evidence="2 3" key="1">
    <citation type="submission" date="2018-04" db="EMBL/GenBank/DDBJ databases">
        <title>The genome of golden apple snail Pomacea canaliculata provides insight into stress tolerance and invasive adaptation.</title>
        <authorList>
            <person name="Liu C."/>
            <person name="Liu B."/>
            <person name="Ren Y."/>
            <person name="Zhang Y."/>
            <person name="Wang H."/>
            <person name="Li S."/>
            <person name="Jiang F."/>
            <person name="Yin L."/>
            <person name="Zhang G."/>
            <person name="Qian W."/>
            <person name="Fan W."/>
        </authorList>
    </citation>
    <scope>NUCLEOTIDE SEQUENCE [LARGE SCALE GENOMIC DNA]</scope>
    <source>
        <strain evidence="2">SZHN2017</strain>
        <tissue evidence="2">Muscle</tissue>
    </source>
</reference>
<dbReference type="AlphaFoldDB" id="A0A2T7P7U6"/>
<name>A0A2T7P7U6_POMCA</name>